<dbReference type="CDD" id="cd09917">
    <property type="entry name" value="F-box_SF"/>
    <property type="match status" value="1"/>
</dbReference>
<dbReference type="Pfam" id="PF00646">
    <property type="entry name" value="F-box"/>
    <property type="match status" value="1"/>
</dbReference>
<dbReference type="InterPro" id="IPR001810">
    <property type="entry name" value="F-box_dom"/>
</dbReference>
<organism evidence="2 3">
    <name type="scientific">Zasmidium cellare</name>
    <name type="common">Wine cellar mold</name>
    <name type="synonym">Racodium cellare</name>
    <dbReference type="NCBI Taxonomy" id="395010"/>
    <lineage>
        <taxon>Eukaryota</taxon>
        <taxon>Fungi</taxon>
        <taxon>Dikarya</taxon>
        <taxon>Ascomycota</taxon>
        <taxon>Pezizomycotina</taxon>
        <taxon>Dothideomycetes</taxon>
        <taxon>Dothideomycetidae</taxon>
        <taxon>Mycosphaerellales</taxon>
        <taxon>Mycosphaerellaceae</taxon>
        <taxon>Zasmidium</taxon>
    </lineage>
</organism>
<dbReference type="Gene3D" id="1.20.1280.50">
    <property type="match status" value="1"/>
</dbReference>
<evidence type="ECO:0000259" key="1">
    <source>
        <dbReference type="PROSITE" id="PS50181"/>
    </source>
</evidence>
<dbReference type="Proteomes" id="UP001305779">
    <property type="component" value="Unassembled WGS sequence"/>
</dbReference>
<dbReference type="InterPro" id="IPR036047">
    <property type="entry name" value="F-box-like_dom_sf"/>
</dbReference>
<comment type="caution">
    <text evidence="2">The sequence shown here is derived from an EMBL/GenBank/DDBJ whole genome shotgun (WGS) entry which is preliminary data.</text>
</comment>
<reference evidence="2 3" key="1">
    <citation type="journal article" date="2023" name="G3 (Bethesda)">
        <title>A chromosome-level genome assembly of Zasmidium syzygii isolated from banana leaves.</title>
        <authorList>
            <person name="van Westerhoven A.C."/>
            <person name="Mehrabi R."/>
            <person name="Talebi R."/>
            <person name="Steentjes M.B.F."/>
            <person name="Corcolon B."/>
            <person name="Chong P.A."/>
            <person name="Kema G.H.J."/>
            <person name="Seidl M.F."/>
        </authorList>
    </citation>
    <scope>NUCLEOTIDE SEQUENCE [LARGE SCALE GENOMIC DNA]</scope>
    <source>
        <strain evidence="2 3">P124</strain>
    </source>
</reference>
<feature type="domain" description="F-box" evidence="1">
    <location>
        <begin position="2"/>
        <end position="49"/>
    </location>
</feature>
<keyword evidence="3" id="KW-1185">Reference proteome</keyword>
<protein>
    <recommendedName>
        <fullName evidence="1">F-box domain-containing protein</fullName>
    </recommendedName>
</protein>
<dbReference type="PROSITE" id="PS50181">
    <property type="entry name" value="FBOX"/>
    <property type="match status" value="1"/>
</dbReference>
<sequence length="213" mass="24145">MSSPISKLPTELLEGVFLQLPHIHDIANCKAVNRRFRSTIKSSPALRFMPTFPFADKRAATNKMSRRRVFYGIRTPFVSCINPIFALDIVNLRLGPHGIGKFADFWWTSGPDSPSFDPTTGIVKIRWKFKVPEGYGIARITSDTVLNMHIAHPNVRVQLDMYGGRGLTMGGEIKPETTIKEFLEWSDAVTVEEKLSSKIFVKKPFLNMSLFRE</sequence>
<dbReference type="EMBL" id="JAXOVC010000006">
    <property type="protein sequence ID" value="KAK4500791.1"/>
    <property type="molecule type" value="Genomic_DNA"/>
</dbReference>
<accession>A0ABR0EGZ7</accession>
<name>A0ABR0EGZ7_ZASCE</name>
<evidence type="ECO:0000313" key="3">
    <source>
        <dbReference type="Proteomes" id="UP001305779"/>
    </source>
</evidence>
<evidence type="ECO:0000313" key="2">
    <source>
        <dbReference type="EMBL" id="KAK4500791.1"/>
    </source>
</evidence>
<gene>
    <name evidence="2" type="ORF">PRZ48_008983</name>
</gene>
<dbReference type="SUPFAM" id="SSF81383">
    <property type="entry name" value="F-box domain"/>
    <property type="match status" value="1"/>
</dbReference>
<proteinExistence type="predicted"/>